<dbReference type="AlphaFoldDB" id="A0A1H5RKP1"/>
<organism evidence="1 2">
    <name type="scientific">Amycolatopsis pretoriensis</name>
    <dbReference type="NCBI Taxonomy" id="218821"/>
    <lineage>
        <taxon>Bacteria</taxon>
        <taxon>Bacillati</taxon>
        <taxon>Actinomycetota</taxon>
        <taxon>Actinomycetes</taxon>
        <taxon>Pseudonocardiales</taxon>
        <taxon>Pseudonocardiaceae</taxon>
        <taxon>Amycolatopsis</taxon>
    </lineage>
</organism>
<proteinExistence type="predicted"/>
<accession>A0A1H5RKP1</accession>
<dbReference type="RefSeq" id="WP_086671328.1">
    <property type="nucleotide sequence ID" value="NZ_FNUJ01000019.1"/>
</dbReference>
<protein>
    <submittedName>
        <fullName evidence="1">Uncharacterized protein</fullName>
    </submittedName>
</protein>
<reference evidence="2" key="1">
    <citation type="submission" date="2016-10" db="EMBL/GenBank/DDBJ databases">
        <authorList>
            <person name="Varghese N."/>
            <person name="Submissions S."/>
        </authorList>
    </citation>
    <scope>NUCLEOTIDE SEQUENCE [LARGE SCALE GENOMIC DNA]</scope>
    <source>
        <strain evidence="2">DSM 44654</strain>
    </source>
</reference>
<gene>
    <name evidence="1" type="ORF">SAMN05421837_11992</name>
</gene>
<dbReference type="OrthoDB" id="3690688at2"/>
<keyword evidence="2" id="KW-1185">Reference proteome</keyword>
<dbReference type="STRING" id="218821.SAMN05421837_11992"/>
<dbReference type="Proteomes" id="UP000198878">
    <property type="component" value="Unassembled WGS sequence"/>
</dbReference>
<sequence>MPLFAVPRPDLAERELARALAAGPFSRALSLAIDRSGLGLARLRDRLAAAGVPVSTTTLSYWRTGRTRPERPDSLRAVALLEDVLGVPARALTELLARPGHPGTPDPVRWERLWGPRNGVLPALRSFEAAEETSLVVVNLHEELHVGADRSLTRLRVREVVRAVEEPVQAKVVALRGCAPGHPPRLVSTRYCRAVRTEVLPEPGFVLSELVPSRSLSVGETAILEYEFAYTDGVPDTSYDRRFRHPVAGHLLEVHFAPDSLPATCHGYRLDSPGGPERDVTAVALTPAAPAHLFTSGAGPGIRGLRWSWPS</sequence>
<evidence type="ECO:0000313" key="2">
    <source>
        <dbReference type="Proteomes" id="UP000198878"/>
    </source>
</evidence>
<dbReference type="EMBL" id="FNUJ01000019">
    <property type="protein sequence ID" value="SEF38258.1"/>
    <property type="molecule type" value="Genomic_DNA"/>
</dbReference>
<evidence type="ECO:0000313" key="1">
    <source>
        <dbReference type="EMBL" id="SEF38258.1"/>
    </source>
</evidence>
<name>A0A1H5RKP1_9PSEU</name>